<evidence type="ECO:0000313" key="11">
    <source>
        <dbReference type="EMBL" id="MBK1697837.1"/>
    </source>
</evidence>
<evidence type="ECO:0000256" key="7">
    <source>
        <dbReference type="ARBA" id="ARBA00023152"/>
    </source>
</evidence>
<dbReference type="PROSITE" id="PS51440">
    <property type="entry name" value="TIM_2"/>
    <property type="match status" value="1"/>
</dbReference>
<comment type="pathway">
    <text evidence="2 9 10">Carbohydrate degradation; glycolysis; D-glyceraldehyde 3-phosphate from glycerone phosphate: step 1/1.</text>
</comment>
<gene>
    <name evidence="9" type="primary">tpiA</name>
    <name evidence="11" type="ORF">CKO21_11355</name>
</gene>
<dbReference type="SUPFAM" id="SSF51351">
    <property type="entry name" value="Triosephosphate isomerase (TIM)"/>
    <property type="match status" value="1"/>
</dbReference>
<comment type="catalytic activity">
    <reaction evidence="9 10">
        <text>D-glyceraldehyde 3-phosphate = dihydroxyacetone phosphate</text>
        <dbReference type="Rhea" id="RHEA:18585"/>
        <dbReference type="ChEBI" id="CHEBI:57642"/>
        <dbReference type="ChEBI" id="CHEBI:59776"/>
        <dbReference type="EC" id="5.3.1.1"/>
    </reaction>
</comment>
<evidence type="ECO:0000256" key="6">
    <source>
        <dbReference type="ARBA" id="ARBA00022490"/>
    </source>
</evidence>
<sequence length="249" mass="26308">MRKLIAGNWKMNGQRADGTALAKTLAERARGSEAPDVDWLVCPPFTLLHLVAEQLSGSPVKLGAQDCHFEEKGAHTGDVAPGMLDDLCCSHVIVGHSERRQDHKESDELVQAKAEAARAHGITPILCIGETQEERDAGKAMDVLTRQLEGSLPAAGEGELVVAYEPVWAIGTGRTATAEDVREAHAHVRAQLKKAYGDTAGAQVRILYGGSVKPANAGELMATENVDGALVGGASLKADDFWEIGKAAG</sequence>
<comment type="function">
    <text evidence="9">Involved in the gluconeogenesis. Catalyzes stereospecifically the conversion of dihydroxyacetone phosphate (DHAP) to D-glyceraldehyde-3-phosphate (G3P).</text>
</comment>
<comment type="caution">
    <text evidence="11">The sequence shown here is derived from an EMBL/GenBank/DDBJ whole genome shotgun (WGS) entry which is preliminary data.</text>
</comment>
<dbReference type="AlphaFoldDB" id="A0A934QJ70"/>
<dbReference type="PANTHER" id="PTHR21139">
    <property type="entry name" value="TRIOSEPHOSPHATE ISOMERASE"/>
    <property type="match status" value="1"/>
</dbReference>
<dbReference type="GO" id="GO:0005829">
    <property type="term" value="C:cytosol"/>
    <property type="evidence" value="ECO:0007669"/>
    <property type="project" value="TreeGrafter"/>
</dbReference>
<dbReference type="InterPro" id="IPR035990">
    <property type="entry name" value="TIM_sf"/>
</dbReference>
<protein>
    <recommendedName>
        <fullName evidence="9 10">Triosephosphate isomerase</fullName>
        <shortName evidence="9">TIM</shortName>
        <shortName evidence="9">TPI</shortName>
        <ecNumber evidence="9 10">5.3.1.1</ecNumber>
    </recommendedName>
    <alternativeName>
        <fullName evidence="9">Triose-phosphate isomerase</fullName>
    </alternativeName>
</protein>
<dbReference type="GO" id="GO:0046166">
    <property type="term" value="P:glyceraldehyde-3-phosphate biosynthetic process"/>
    <property type="evidence" value="ECO:0007669"/>
    <property type="project" value="TreeGrafter"/>
</dbReference>
<evidence type="ECO:0000256" key="4">
    <source>
        <dbReference type="ARBA" id="ARBA00007422"/>
    </source>
</evidence>
<feature type="binding site" evidence="9">
    <location>
        <position position="171"/>
    </location>
    <ligand>
        <name>substrate</name>
    </ligand>
</feature>
<evidence type="ECO:0000256" key="2">
    <source>
        <dbReference type="ARBA" id="ARBA00004680"/>
    </source>
</evidence>
<dbReference type="PROSITE" id="PS00171">
    <property type="entry name" value="TIM_1"/>
    <property type="match status" value="1"/>
</dbReference>
<evidence type="ECO:0000256" key="8">
    <source>
        <dbReference type="ARBA" id="ARBA00023235"/>
    </source>
</evidence>
<dbReference type="InterPro" id="IPR000652">
    <property type="entry name" value="Triosephosphate_isomerase"/>
</dbReference>
<feature type="active site" description="Electrophile" evidence="9">
    <location>
        <position position="96"/>
    </location>
</feature>
<organism evidence="11 12">
    <name type="scientific">Rhodovibrio salinarum</name>
    <dbReference type="NCBI Taxonomy" id="1087"/>
    <lineage>
        <taxon>Bacteria</taxon>
        <taxon>Pseudomonadati</taxon>
        <taxon>Pseudomonadota</taxon>
        <taxon>Alphaproteobacteria</taxon>
        <taxon>Rhodospirillales</taxon>
        <taxon>Rhodovibrionaceae</taxon>
        <taxon>Rhodovibrio</taxon>
    </lineage>
</organism>
<dbReference type="GO" id="GO:0004807">
    <property type="term" value="F:triose-phosphate isomerase activity"/>
    <property type="evidence" value="ECO:0007669"/>
    <property type="project" value="UniProtKB-UniRule"/>
</dbReference>
<dbReference type="NCBIfam" id="TIGR00419">
    <property type="entry name" value="tim"/>
    <property type="match status" value="1"/>
</dbReference>
<comment type="pathway">
    <text evidence="9 10">Carbohydrate biosynthesis; gluconeogenesis.</text>
</comment>
<accession>A0A934QJ70</accession>
<evidence type="ECO:0000256" key="9">
    <source>
        <dbReference type="HAMAP-Rule" id="MF_00147"/>
    </source>
</evidence>
<comment type="catalytic activity">
    <reaction evidence="1">
        <text>L-erythrulose 1-phosphate = D-erythrulose 4-phosphate</text>
        <dbReference type="Rhea" id="RHEA:49588"/>
        <dbReference type="ChEBI" id="CHEBI:58002"/>
        <dbReference type="ChEBI" id="CHEBI:90796"/>
        <dbReference type="EC" id="5.3.1.33"/>
    </reaction>
</comment>
<evidence type="ECO:0000256" key="10">
    <source>
        <dbReference type="RuleBase" id="RU363013"/>
    </source>
</evidence>
<evidence type="ECO:0000256" key="3">
    <source>
        <dbReference type="ARBA" id="ARBA00004939"/>
    </source>
</evidence>
<dbReference type="GO" id="GO:0006094">
    <property type="term" value="P:gluconeogenesis"/>
    <property type="evidence" value="ECO:0007669"/>
    <property type="project" value="UniProtKB-UniRule"/>
</dbReference>
<feature type="binding site" evidence="9">
    <location>
        <begin position="232"/>
        <end position="233"/>
    </location>
    <ligand>
        <name>substrate</name>
    </ligand>
</feature>
<dbReference type="Proteomes" id="UP000778970">
    <property type="component" value="Unassembled WGS sequence"/>
</dbReference>
<feature type="binding site" evidence="9">
    <location>
        <position position="211"/>
    </location>
    <ligand>
        <name>substrate</name>
    </ligand>
</feature>
<comment type="subunit">
    <text evidence="9 10">Homodimer.</text>
</comment>
<dbReference type="InterPro" id="IPR013785">
    <property type="entry name" value="Aldolase_TIM"/>
</dbReference>
<keyword evidence="12" id="KW-1185">Reference proteome</keyword>
<keyword evidence="7 9" id="KW-0324">Glycolysis</keyword>
<dbReference type="Pfam" id="PF00121">
    <property type="entry name" value="TIM"/>
    <property type="match status" value="1"/>
</dbReference>
<dbReference type="InterPro" id="IPR020861">
    <property type="entry name" value="Triosephosphate_isomerase_AS"/>
</dbReference>
<dbReference type="RefSeq" id="WP_027288967.1">
    <property type="nucleotide sequence ID" value="NZ_NRRE01000026.1"/>
</dbReference>
<evidence type="ECO:0000256" key="1">
    <source>
        <dbReference type="ARBA" id="ARBA00000148"/>
    </source>
</evidence>
<evidence type="ECO:0000313" key="12">
    <source>
        <dbReference type="Proteomes" id="UP000778970"/>
    </source>
</evidence>
<evidence type="ECO:0000256" key="5">
    <source>
        <dbReference type="ARBA" id="ARBA00022432"/>
    </source>
</evidence>
<keyword evidence="8 9" id="KW-0413">Isomerase</keyword>
<dbReference type="HAMAP" id="MF_00147_B">
    <property type="entry name" value="TIM_B"/>
    <property type="match status" value="1"/>
</dbReference>
<comment type="similarity">
    <text evidence="4 9 10">Belongs to the triosephosphate isomerase family.</text>
</comment>
<keyword evidence="6 9" id="KW-0963">Cytoplasm</keyword>
<dbReference type="InterPro" id="IPR022896">
    <property type="entry name" value="TrioseP_Isoase_bac/euk"/>
</dbReference>
<dbReference type="CDD" id="cd00311">
    <property type="entry name" value="TIM"/>
    <property type="match status" value="1"/>
</dbReference>
<name>A0A934QJ70_9PROT</name>
<comment type="subcellular location">
    <subcellularLocation>
        <location evidence="9 10">Cytoplasm</location>
    </subcellularLocation>
</comment>
<dbReference type="FunFam" id="3.20.20.70:FF:000016">
    <property type="entry name" value="Triosephosphate isomerase"/>
    <property type="match status" value="1"/>
</dbReference>
<dbReference type="EMBL" id="NRRE01000026">
    <property type="protein sequence ID" value="MBK1697837.1"/>
    <property type="molecule type" value="Genomic_DNA"/>
</dbReference>
<dbReference type="GO" id="GO:0019563">
    <property type="term" value="P:glycerol catabolic process"/>
    <property type="evidence" value="ECO:0007669"/>
    <property type="project" value="TreeGrafter"/>
</dbReference>
<comment type="pathway">
    <text evidence="3">Carbohydrate metabolism; erythritol degradation.</text>
</comment>
<dbReference type="Gene3D" id="3.20.20.70">
    <property type="entry name" value="Aldolase class I"/>
    <property type="match status" value="1"/>
</dbReference>
<reference evidence="11" key="2">
    <citation type="journal article" date="2020" name="Microorganisms">
        <title>Osmotic Adaptation and Compatible Solute Biosynthesis of Phototrophic Bacteria as Revealed from Genome Analyses.</title>
        <authorList>
            <person name="Imhoff J.F."/>
            <person name="Rahn T."/>
            <person name="Kunzel S."/>
            <person name="Keller A."/>
            <person name="Neulinger S.C."/>
        </authorList>
    </citation>
    <scope>NUCLEOTIDE SEQUENCE</scope>
    <source>
        <strain evidence="11">DSM 9154</strain>
    </source>
</reference>
<reference evidence="11" key="1">
    <citation type="submission" date="2017-08" db="EMBL/GenBank/DDBJ databases">
        <authorList>
            <person name="Imhoff J.F."/>
            <person name="Rahn T."/>
            <person name="Kuenzel S."/>
            <person name="Neulinger S.C."/>
        </authorList>
    </citation>
    <scope>NUCLEOTIDE SEQUENCE</scope>
    <source>
        <strain evidence="11">DSM 9154</strain>
    </source>
</reference>
<feature type="active site" description="Proton acceptor" evidence="9">
    <location>
        <position position="165"/>
    </location>
</feature>
<feature type="binding site" evidence="9">
    <location>
        <begin position="8"/>
        <end position="10"/>
    </location>
    <ligand>
        <name>substrate</name>
    </ligand>
</feature>
<keyword evidence="5 9" id="KW-0312">Gluconeogenesis</keyword>
<dbReference type="PANTHER" id="PTHR21139:SF42">
    <property type="entry name" value="TRIOSEPHOSPHATE ISOMERASE"/>
    <property type="match status" value="1"/>
</dbReference>
<dbReference type="EC" id="5.3.1.1" evidence="9 10"/>
<proteinExistence type="inferred from homology"/>
<dbReference type="GO" id="GO:0006096">
    <property type="term" value="P:glycolytic process"/>
    <property type="evidence" value="ECO:0007669"/>
    <property type="project" value="UniProtKB-UniRule"/>
</dbReference>